<accession>A0A1B9J396</accession>
<reference evidence="1 2" key="1">
    <citation type="submission" date="2013-07" db="EMBL/GenBank/DDBJ databases">
        <title>The Genome Sequence of Kwoniella mangroviensis CBS10435.</title>
        <authorList>
            <consortium name="The Broad Institute Genome Sequencing Platform"/>
            <person name="Cuomo C."/>
            <person name="Litvintseva A."/>
            <person name="Chen Y."/>
            <person name="Heitman J."/>
            <person name="Sun S."/>
            <person name="Springer D."/>
            <person name="Dromer F."/>
            <person name="Young S.K."/>
            <person name="Zeng Q."/>
            <person name="Gargeya S."/>
            <person name="Fitzgerald M."/>
            <person name="Abouelleil A."/>
            <person name="Alvarado L."/>
            <person name="Berlin A.M."/>
            <person name="Chapman S.B."/>
            <person name="Dewar J."/>
            <person name="Goldberg J."/>
            <person name="Griggs A."/>
            <person name="Gujja S."/>
            <person name="Hansen M."/>
            <person name="Howarth C."/>
            <person name="Imamovic A."/>
            <person name="Larimer J."/>
            <person name="McCowan C."/>
            <person name="Murphy C."/>
            <person name="Pearson M."/>
            <person name="Priest M."/>
            <person name="Roberts A."/>
            <person name="Saif S."/>
            <person name="Shea T."/>
            <person name="Sykes S."/>
            <person name="Wortman J."/>
            <person name="Nusbaum C."/>
            <person name="Birren B."/>
        </authorList>
    </citation>
    <scope>NUCLEOTIDE SEQUENCE [LARGE SCALE GENOMIC DNA]</scope>
    <source>
        <strain evidence="1 2">CBS 10435</strain>
    </source>
</reference>
<dbReference type="STRING" id="1331196.A0A1B9J396"/>
<dbReference type="Gene3D" id="3.30.1330.40">
    <property type="entry name" value="RutC-like"/>
    <property type="match status" value="1"/>
</dbReference>
<dbReference type="SUPFAM" id="SSF55298">
    <property type="entry name" value="YjgF-like"/>
    <property type="match status" value="1"/>
</dbReference>
<protein>
    <submittedName>
        <fullName evidence="1">Uncharacterized protein</fullName>
    </submittedName>
</protein>
<keyword evidence="2" id="KW-1185">Reference proteome</keyword>
<dbReference type="AlphaFoldDB" id="A0A1B9J396"/>
<reference evidence="2" key="2">
    <citation type="submission" date="2013-12" db="EMBL/GenBank/DDBJ databases">
        <title>Evolution of pathogenesis and genome organization in the Tremellales.</title>
        <authorList>
            <person name="Cuomo C."/>
            <person name="Litvintseva A."/>
            <person name="Heitman J."/>
            <person name="Chen Y."/>
            <person name="Sun S."/>
            <person name="Springer D."/>
            <person name="Dromer F."/>
            <person name="Young S."/>
            <person name="Zeng Q."/>
            <person name="Chapman S."/>
            <person name="Gujja S."/>
            <person name="Saif S."/>
            <person name="Birren B."/>
        </authorList>
    </citation>
    <scope>NUCLEOTIDE SEQUENCE [LARGE SCALE GENOMIC DNA]</scope>
    <source>
        <strain evidence="2">CBS 10435</strain>
    </source>
</reference>
<dbReference type="OrthoDB" id="309640at2759"/>
<sequence>MNQPPQYSSYPGIGQWGKDNLHYSQTARIGNVIETSGQGGWDPVKTEVIIPKLLDEEIDQAFQNINFALTTAGGKGFSQEVDAESSANIHAAWYDRLAVPGMRVEIEAWAYVEE</sequence>
<dbReference type="InterPro" id="IPR006175">
    <property type="entry name" value="YjgF/YER057c/UK114"/>
</dbReference>
<gene>
    <name evidence="1" type="ORF">L486_01908</name>
</gene>
<name>A0A1B9J396_9TREE</name>
<proteinExistence type="predicted"/>
<evidence type="ECO:0000313" key="1">
    <source>
        <dbReference type="EMBL" id="OCF62240.1"/>
    </source>
</evidence>
<dbReference type="EMBL" id="KI669459">
    <property type="protein sequence ID" value="OCF62240.1"/>
    <property type="molecule type" value="Genomic_DNA"/>
</dbReference>
<evidence type="ECO:0000313" key="2">
    <source>
        <dbReference type="Proteomes" id="UP000092583"/>
    </source>
</evidence>
<organism evidence="1 2">
    <name type="scientific">Kwoniella mangroviensis CBS 10435</name>
    <dbReference type="NCBI Taxonomy" id="1331196"/>
    <lineage>
        <taxon>Eukaryota</taxon>
        <taxon>Fungi</taxon>
        <taxon>Dikarya</taxon>
        <taxon>Basidiomycota</taxon>
        <taxon>Agaricomycotina</taxon>
        <taxon>Tremellomycetes</taxon>
        <taxon>Tremellales</taxon>
        <taxon>Cryptococcaceae</taxon>
        <taxon>Kwoniella</taxon>
    </lineage>
</organism>
<dbReference type="Proteomes" id="UP000092583">
    <property type="component" value="Unassembled WGS sequence"/>
</dbReference>
<dbReference type="InterPro" id="IPR035959">
    <property type="entry name" value="RutC-like_sf"/>
</dbReference>
<dbReference type="Pfam" id="PF01042">
    <property type="entry name" value="Ribonuc_L-PSP"/>
    <property type="match status" value="1"/>
</dbReference>